<reference evidence="2" key="1">
    <citation type="journal article" date="2020" name="Nature">
        <title>Giant virus diversity and host interactions through global metagenomics.</title>
        <authorList>
            <person name="Schulz F."/>
            <person name="Roux S."/>
            <person name="Paez-Espino D."/>
            <person name="Jungbluth S."/>
            <person name="Walsh D.A."/>
            <person name="Denef V.J."/>
            <person name="McMahon K.D."/>
            <person name="Konstantinidis K.T."/>
            <person name="Eloe-Fadrosh E.A."/>
            <person name="Kyrpides N.C."/>
            <person name="Woyke T."/>
        </authorList>
    </citation>
    <scope>NUCLEOTIDE SEQUENCE</scope>
    <source>
        <strain evidence="2">GVMAG-S-1101161-73</strain>
    </source>
</reference>
<feature type="transmembrane region" description="Helical" evidence="1">
    <location>
        <begin position="21"/>
        <end position="47"/>
    </location>
</feature>
<name>A0A6C0AME9_9ZZZZ</name>
<accession>A0A6C0AME9</accession>
<dbReference type="EMBL" id="MN740728">
    <property type="protein sequence ID" value="QHS80974.1"/>
    <property type="molecule type" value="Genomic_DNA"/>
</dbReference>
<protein>
    <submittedName>
        <fullName evidence="2">Uncharacterized protein</fullName>
    </submittedName>
</protein>
<organism evidence="2">
    <name type="scientific">viral metagenome</name>
    <dbReference type="NCBI Taxonomy" id="1070528"/>
    <lineage>
        <taxon>unclassified sequences</taxon>
        <taxon>metagenomes</taxon>
        <taxon>organismal metagenomes</taxon>
    </lineage>
</organism>
<dbReference type="AlphaFoldDB" id="A0A6C0AME9"/>
<proteinExistence type="predicted"/>
<feature type="transmembrane region" description="Helical" evidence="1">
    <location>
        <begin position="53"/>
        <end position="79"/>
    </location>
</feature>
<evidence type="ECO:0000313" key="2">
    <source>
        <dbReference type="EMBL" id="QHS80974.1"/>
    </source>
</evidence>
<sequence length="135" mass="15378">MQKFLNEEHSHFSKKFRKYPSYWLSLILIIGLAVGLLTTSIICNTFTLVQQNIMLSVGLLLCVFIVLFIGIPATLRLILNCFFRIREREKNSGLKNLPLSYIPPPPNSPAPRWALKSFRETMAQPGTRLSSRTSP</sequence>
<keyword evidence="1" id="KW-0812">Transmembrane</keyword>
<evidence type="ECO:0000256" key="1">
    <source>
        <dbReference type="SAM" id="Phobius"/>
    </source>
</evidence>
<keyword evidence="1" id="KW-1133">Transmembrane helix</keyword>
<keyword evidence="1" id="KW-0472">Membrane</keyword>